<dbReference type="GO" id="GO:0005634">
    <property type="term" value="C:nucleus"/>
    <property type="evidence" value="ECO:0007669"/>
    <property type="project" value="UniProtKB-SubCell"/>
</dbReference>
<reference evidence="14" key="1">
    <citation type="journal article" date="2018" name="Nat. Microbiol.">
        <title>Leveraging single-cell genomics to expand the fungal tree of life.</title>
        <authorList>
            <person name="Ahrendt S.R."/>
            <person name="Quandt C.A."/>
            <person name="Ciobanu D."/>
            <person name="Clum A."/>
            <person name="Salamov A."/>
            <person name="Andreopoulos B."/>
            <person name="Cheng J.F."/>
            <person name="Woyke T."/>
            <person name="Pelin A."/>
            <person name="Henrissat B."/>
            <person name="Reynolds N.K."/>
            <person name="Benny G.L."/>
            <person name="Smith M.E."/>
            <person name="James T.Y."/>
            <person name="Grigoriev I.V."/>
        </authorList>
    </citation>
    <scope>NUCLEOTIDE SEQUENCE [LARGE SCALE GENOMIC DNA]</scope>
    <source>
        <strain evidence="14">ATCC 52028</strain>
    </source>
</reference>
<name>A0A4P9XC78_9FUNG</name>
<keyword evidence="8" id="KW-0539">Nucleus</keyword>
<evidence type="ECO:0000256" key="11">
    <source>
        <dbReference type="PIRSR" id="PIRSR610347-3"/>
    </source>
</evidence>
<evidence type="ECO:0000256" key="8">
    <source>
        <dbReference type="ARBA" id="ARBA00023242"/>
    </source>
</evidence>
<evidence type="ECO:0000256" key="2">
    <source>
        <dbReference type="ARBA" id="ARBA00010205"/>
    </source>
</evidence>
<keyword evidence="5" id="KW-0378">Hydrolase</keyword>
<protein>
    <recommendedName>
        <fullName evidence="15">Phospholipase D/nuclease</fullName>
    </recommendedName>
</protein>
<dbReference type="InterPro" id="IPR010347">
    <property type="entry name" value="Tdp1"/>
</dbReference>
<feature type="active site" description="Proton donor/acceptor" evidence="9">
    <location>
        <position position="359"/>
    </location>
</feature>
<comment type="subcellular location">
    <subcellularLocation>
        <location evidence="1">Nucleus</location>
    </subcellularLocation>
</comment>
<feature type="compositionally biased region" description="Pro residues" evidence="12">
    <location>
        <begin position="153"/>
        <end position="163"/>
    </location>
</feature>
<keyword evidence="14" id="KW-1185">Reference proteome</keyword>
<dbReference type="GO" id="GO:0003690">
    <property type="term" value="F:double-stranded DNA binding"/>
    <property type="evidence" value="ECO:0007669"/>
    <property type="project" value="TreeGrafter"/>
</dbReference>
<evidence type="ECO:0000256" key="5">
    <source>
        <dbReference type="ARBA" id="ARBA00022801"/>
    </source>
</evidence>
<dbReference type="PANTHER" id="PTHR12415">
    <property type="entry name" value="TYROSYL-DNA PHOSPHODIESTERASE 1"/>
    <property type="match status" value="1"/>
</dbReference>
<evidence type="ECO:0000256" key="12">
    <source>
        <dbReference type="SAM" id="MobiDB-lite"/>
    </source>
</evidence>
<evidence type="ECO:0000256" key="1">
    <source>
        <dbReference type="ARBA" id="ARBA00004123"/>
    </source>
</evidence>
<sequence length="542" mass="59490">MPYALTTVVGASAASNEHAMSLAGILGAKPLRAMVQFNYMVDLDWLMAQLPPRPPAPAPAQLPVLVFHGMTDADSRAHLATQQQRRWPQVRLLIPPLPIAYGVHHTKAMLLFAADDTLRVVIGTANLIERDWTAKTQGVWMSPWLPRKRRGSGPPPSPAPSSAPLPASAPARVPETCAFEHELLAYLAQYGPVLRTTRSRLQGYDFSACAPVQLIASVPGYWQHGDLRRWGHPRLADLLSRLPPPVAAPASIGNAPNPVPQIIAQCSSIGSFDEAWLEDEFGASLRRAPAAPQDRGRPHAPLALIYPTRTDVRDSLEGWSGGDSLPFRQALWAKQRAFMHPRLHRWHARRAGRHRALPHIKTYAQVRVAGPHLQTDWFVLTSANLSKAAWGVFQKQRSQLMIRSYELGVLFPPELLDVAPVERQTPTARAPMPVRSLPSPIIVSDSEADADADADPKAHPQAEATAVLETDAAPPSDQDHDGRRAARARERARQRAQDDGRAVREAPVVIDLTDTPATPRPVSRKRSRTASPHASPAMDRVR</sequence>
<keyword evidence="7" id="KW-0234">DNA repair</keyword>
<keyword evidence="4" id="KW-0227">DNA damage</keyword>
<evidence type="ECO:0000256" key="4">
    <source>
        <dbReference type="ARBA" id="ARBA00022763"/>
    </source>
</evidence>
<dbReference type="STRING" id="1555241.A0A4P9XC78"/>
<comment type="similarity">
    <text evidence="2">Belongs to the tyrosyl-DNA phosphodiesterase family.</text>
</comment>
<feature type="active site" description="Nucleophile" evidence="9">
    <location>
        <position position="105"/>
    </location>
</feature>
<feature type="compositionally biased region" description="Basic and acidic residues" evidence="12">
    <location>
        <begin position="477"/>
        <end position="504"/>
    </location>
</feature>
<evidence type="ECO:0000256" key="3">
    <source>
        <dbReference type="ARBA" id="ARBA00022722"/>
    </source>
</evidence>
<dbReference type="SUPFAM" id="SSF56024">
    <property type="entry name" value="Phospholipase D/nuclease"/>
    <property type="match status" value="2"/>
</dbReference>
<feature type="binding site" evidence="10">
    <location>
        <position position="361"/>
    </location>
    <ligand>
        <name>substrate</name>
    </ligand>
</feature>
<keyword evidence="3" id="KW-0540">Nuclease</keyword>
<dbReference type="EMBL" id="ML014130">
    <property type="protein sequence ID" value="RKP03012.1"/>
    <property type="molecule type" value="Genomic_DNA"/>
</dbReference>
<dbReference type="OrthoDB" id="47785at2759"/>
<feature type="region of interest" description="Disordered" evidence="12">
    <location>
        <begin position="143"/>
        <end position="169"/>
    </location>
</feature>
<organism evidence="13 14">
    <name type="scientific">Caulochytrium protostelioides</name>
    <dbReference type="NCBI Taxonomy" id="1555241"/>
    <lineage>
        <taxon>Eukaryota</taxon>
        <taxon>Fungi</taxon>
        <taxon>Fungi incertae sedis</taxon>
        <taxon>Chytridiomycota</taxon>
        <taxon>Chytridiomycota incertae sedis</taxon>
        <taxon>Chytridiomycetes</taxon>
        <taxon>Caulochytriales</taxon>
        <taxon>Caulochytriaceae</taxon>
        <taxon>Caulochytrium</taxon>
    </lineage>
</organism>
<feature type="site" description="Interaction with DNA" evidence="11">
    <location>
        <position position="386"/>
    </location>
</feature>
<evidence type="ECO:0000313" key="13">
    <source>
        <dbReference type="EMBL" id="RKP03012.1"/>
    </source>
</evidence>
<dbReference type="Pfam" id="PF06087">
    <property type="entry name" value="Tyr-DNA_phospho"/>
    <property type="match status" value="1"/>
</dbReference>
<dbReference type="GO" id="GO:0006281">
    <property type="term" value="P:DNA repair"/>
    <property type="evidence" value="ECO:0007669"/>
    <property type="project" value="UniProtKB-KW"/>
</dbReference>
<feature type="region of interest" description="Disordered" evidence="12">
    <location>
        <begin position="446"/>
        <end position="542"/>
    </location>
</feature>
<dbReference type="GO" id="GO:0003697">
    <property type="term" value="F:single-stranded DNA binding"/>
    <property type="evidence" value="ECO:0007669"/>
    <property type="project" value="TreeGrafter"/>
</dbReference>
<gene>
    <name evidence="13" type="ORF">CXG81DRAFT_24323</name>
</gene>
<dbReference type="GO" id="GO:0004527">
    <property type="term" value="F:exonuclease activity"/>
    <property type="evidence" value="ECO:0007669"/>
    <property type="project" value="UniProtKB-KW"/>
</dbReference>
<evidence type="ECO:0008006" key="15">
    <source>
        <dbReference type="Google" id="ProtNLM"/>
    </source>
</evidence>
<accession>A0A4P9XC78</accession>
<evidence type="ECO:0000256" key="7">
    <source>
        <dbReference type="ARBA" id="ARBA00023204"/>
    </source>
</evidence>
<proteinExistence type="inferred from homology"/>
<dbReference type="AlphaFoldDB" id="A0A4P9XC78"/>
<evidence type="ECO:0000313" key="14">
    <source>
        <dbReference type="Proteomes" id="UP000274922"/>
    </source>
</evidence>
<evidence type="ECO:0000256" key="10">
    <source>
        <dbReference type="PIRSR" id="PIRSR610347-2"/>
    </source>
</evidence>
<keyword evidence="6" id="KW-0269">Exonuclease</keyword>
<dbReference type="Gene3D" id="3.30.870.10">
    <property type="entry name" value="Endonuclease Chain A"/>
    <property type="match status" value="2"/>
</dbReference>
<dbReference type="PANTHER" id="PTHR12415:SF0">
    <property type="entry name" value="TYROSYL-DNA PHOSPHODIESTERASE 1"/>
    <property type="match status" value="1"/>
</dbReference>
<dbReference type="GO" id="GO:0017005">
    <property type="term" value="F:3'-tyrosyl-DNA phosphodiesterase activity"/>
    <property type="evidence" value="ECO:0007669"/>
    <property type="project" value="TreeGrafter"/>
</dbReference>
<evidence type="ECO:0000256" key="9">
    <source>
        <dbReference type="PIRSR" id="PIRSR610347-1"/>
    </source>
</evidence>
<feature type="binding site" evidence="10">
    <location>
        <position position="107"/>
    </location>
    <ligand>
        <name>substrate</name>
    </ligand>
</feature>
<dbReference type="Proteomes" id="UP000274922">
    <property type="component" value="Unassembled WGS sequence"/>
</dbReference>
<evidence type="ECO:0000256" key="6">
    <source>
        <dbReference type="ARBA" id="ARBA00022839"/>
    </source>
</evidence>